<organism evidence="7 8">
    <name type="scientific">Planctopirus limnophila (strain ATCC 43296 / DSM 3776 / IFAM 1008 / Mu 290)</name>
    <name type="common">Planctomyces limnophilus</name>
    <dbReference type="NCBI Taxonomy" id="521674"/>
    <lineage>
        <taxon>Bacteria</taxon>
        <taxon>Pseudomonadati</taxon>
        <taxon>Planctomycetota</taxon>
        <taxon>Planctomycetia</taxon>
        <taxon>Planctomycetales</taxon>
        <taxon>Planctomycetaceae</taxon>
        <taxon>Planctopirus</taxon>
    </lineage>
</organism>
<dbReference type="GO" id="GO:0003676">
    <property type="term" value="F:nucleic acid binding"/>
    <property type="evidence" value="ECO:0007669"/>
    <property type="project" value="InterPro"/>
</dbReference>
<dbReference type="SMART" id="SM00487">
    <property type="entry name" value="DEXDc"/>
    <property type="match status" value="1"/>
</dbReference>
<accession>D5STD4</accession>
<dbReference type="InterPro" id="IPR027417">
    <property type="entry name" value="P-loop_NTPase"/>
</dbReference>
<dbReference type="eggNOG" id="COG1204">
    <property type="taxonomic scope" value="Bacteria"/>
</dbReference>
<feature type="domain" description="Helicase ATP-binding" evidence="5">
    <location>
        <begin position="252"/>
        <end position="425"/>
    </location>
</feature>
<dbReference type="InterPro" id="IPR011545">
    <property type="entry name" value="DEAD/DEAH_box_helicase_dom"/>
</dbReference>
<dbReference type="SUPFAM" id="SSF52540">
    <property type="entry name" value="P-loop containing nucleoside triphosphate hydrolases"/>
    <property type="match status" value="1"/>
</dbReference>
<evidence type="ECO:0000259" key="6">
    <source>
        <dbReference type="PROSITE" id="PS51194"/>
    </source>
</evidence>
<gene>
    <name evidence="7" type="ordered locus">Plim_1063</name>
</gene>
<evidence type="ECO:0000313" key="7">
    <source>
        <dbReference type="EMBL" id="ADG66902.1"/>
    </source>
</evidence>
<keyword evidence="1" id="KW-0547">Nucleotide-binding</keyword>
<dbReference type="Proteomes" id="UP000002220">
    <property type="component" value="Chromosome"/>
</dbReference>
<dbReference type="InterPro" id="IPR014001">
    <property type="entry name" value="Helicase_ATP-bd"/>
</dbReference>
<dbReference type="STRING" id="521674.Plim_1063"/>
<dbReference type="Pfam" id="PF00271">
    <property type="entry name" value="Helicase_C"/>
    <property type="match status" value="1"/>
</dbReference>
<dbReference type="GO" id="GO:0005524">
    <property type="term" value="F:ATP binding"/>
    <property type="evidence" value="ECO:0007669"/>
    <property type="project" value="UniProtKB-KW"/>
</dbReference>
<evidence type="ECO:0000313" key="8">
    <source>
        <dbReference type="Proteomes" id="UP000002220"/>
    </source>
</evidence>
<dbReference type="KEGG" id="plm:Plim_1063"/>
<sequence length="1032" mass="113556">MKPEQASESLLGATRARAKMHEYGVPSEDFIRIPRDPAHLFSLTIGMLGDVAAGTSVNHKTSERLAETSKHLLFCARFFDSYLESKLDSQLDAYMLLLAGATYYLAALPGSSSVIASRIPEPCPDLGARGLEQLLSWSLRGDFQVAPAFPIETYAEIRNLADALGNFNSTGEGIQELDLAIRTLRTSAYAEGSPREVLFADLIGAIARTRQAKSTWTTLPRYTDVSETLWAPIIRKSTFIREVWPAQQLLGDHGLYRGKSAVVQMPTSAGKTRSLDLVIRGAFYAERTSLAIVIAPFRALCEEIRQALARSFSGEAINVDALSDVSQDDFDVSDILSAKQVLVMTPEKCLYLLRHSPEIAEELGLLLYDEGHQFDSGRRGVTYELLLTSLKSAVAETTQTVLVSAVLNNAQAIADWLLGSGGAVVSGNGLLPMTRSLAFASWKDRLGRLEFTDSNDPDIGEFFVPRIIEKQSLNLFRRERKPREFPERDSTSIGLYLGMKLAASGGVAIFVGTKSTASSIAQSAVEVFSRGLAMASPDTYSDAGEIQRLVYQIERNLGDSVASSKAARLGVFTHHGNTPHGIRLAVEFAMKEGLIKVVICTSTLAQGVNLPIRYLIITGARQGNEQIKTRDFHNLLGRVGRSGMHTEGTVIFSDPKIYDGRTDASERWRWPNTKALLDPSKSEECRSALLSVLDPVYSKDREMSLRLSVGLMVQAHKKGKKGWHGVANRLAVKYRENNFDEADLENQLEAKSDIMSAIESFLLANWEENSDELSASIESLAASTLAYHIAEEDERIKLVELFEKLAENVATNIPDLATRRIFSRSLFGLADNLTIQKWVTDNLSELLSRSDTASLLRDIWPLFTDFVRNKSFVGCSIPSSVSQAAQSWIEGKPFESIFADISGAGCRFSARNLHPTIEHIVDLCESGFGFDGMLIVGAVAEVLTIQESTATDTIELLRQLQKELKYGLPSSLSITIYELGFADRVLAQELAASLIGASERKKVKRRLLNKKETARSVLQAFPSYFTSVLDSL</sequence>
<dbReference type="RefSeq" id="WP_013109333.1">
    <property type="nucleotide sequence ID" value="NC_014148.1"/>
</dbReference>
<dbReference type="GO" id="GO:0004386">
    <property type="term" value="F:helicase activity"/>
    <property type="evidence" value="ECO:0007669"/>
    <property type="project" value="UniProtKB-KW"/>
</dbReference>
<dbReference type="InterPro" id="IPR050474">
    <property type="entry name" value="Hel308_SKI2-like"/>
</dbReference>
<feature type="domain" description="Helicase C-terminal" evidence="6">
    <location>
        <begin position="519"/>
        <end position="693"/>
    </location>
</feature>
<dbReference type="PROSITE" id="PS51192">
    <property type="entry name" value="HELICASE_ATP_BIND_1"/>
    <property type="match status" value="1"/>
</dbReference>
<dbReference type="EMBL" id="CP001744">
    <property type="protein sequence ID" value="ADG66902.1"/>
    <property type="molecule type" value="Genomic_DNA"/>
</dbReference>
<dbReference type="HOGENOM" id="CLU_290657_0_0_0"/>
<evidence type="ECO:0000256" key="4">
    <source>
        <dbReference type="ARBA" id="ARBA00022840"/>
    </source>
</evidence>
<dbReference type="PANTHER" id="PTHR47961">
    <property type="entry name" value="DNA POLYMERASE THETA, PUTATIVE (AFU_ORTHOLOGUE AFUA_1G05260)-RELATED"/>
    <property type="match status" value="1"/>
</dbReference>
<keyword evidence="2" id="KW-0378">Hydrolase</keyword>
<evidence type="ECO:0000256" key="1">
    <source>
        <dbReference type="ARBA" id="ARBA00022741"/>
    </source>
</evidence>
<dbReference type="GO" id="GO:0016787">
    <property type="term" value="F:hydrolase activity"/>
    <property type="evidence" value="ECO:0007669"/>
    <property type="project" value="UniProtKB-KW"/>
</dbReference>
<dbReference type="Pfam" id="PF00270">
    <property type="entry name" value="DEAD"/>
    <property type="match status" value="1"/>
</dbReference>
<evidence type="ECO:0000256" key="3">
    <source>
        <dbReference type="ARBA" id="ARBA00022806"/>
    </source>
</evidence>
<keyword evidence="4" id="KW-0067">ATP-binding</keyword>
<evidence type="ECO:0000259" key="5">
    <source>
        <dbReference type="PROSITE" id="PS51192"/>
    </source>
</evidence>
<dbReference type="PROSITE" id="PS51194">
    <property type="entry name" value="HELICASE_CTER"/>
    <property type="match status" value="1"/>
</dbReference>
<protein>
    <submittedName>
        <fullName evidence="7">DEAD/DEAH box helicase domain protein</fullName>
    </submittedName>
</protein>
<dbReference type="AlphaFoldDB" id="D5STD4"/>
<evidence type="ECO:0000256" key="2">
    <source>
        <dbReference type="ARBA" id="ARBA00022801"/>
    </source>
</evidence>
<dbReference type="PANTHER" id="PTHR47961:SF6">
    <property type="entry name" value="DNA-DIRECTED DNA POLYMERASE"/>
    <property type="match status" value="1"/>
</dbReference>
<keyword evidence="8" id="KW-1185">Reference proteome</keyword>
<proteinExistence type="predicted"/>
<dbReference type="Gene3D" id="3.40.50.300">
    <property type="entry name" value="P-loop containing nucleotide triphosphate hydrolases"/>
    <property type="match status" value="2"/>
</dbReference>
<keyword evidence="3 7" id="KW-0347">Helicase</keyword>
<name>D5STD4_PLAL2</name>
<reference evidence="7 8" key="1">
    <citation type="journal article" date="2010" name="Stand. Genomic Sci.">
        <title>Complete genome sequence of Planctomyces limnophilus type strain (Mu 290).</title>
        <authorList>
            <person name="Labutti K."/>
            <person name="Sikorski J."/>
            <person name="Schneider S."/>
            <person name="Nolan M."/>
            <person name="Lucas S."/>
            <person name="Glavina Del Rio T."/>
            <person name="Tice H."/>
            <person name="Cheng J.F."/>
            <person name="Goodwin L."/>
            <person name="Pitluck S."/>
            <person name="Liolios K."/>
            <person name="Ivanova N."/>
            <person name="Mavromatis K."/>
            <person name="Mikhailova N."/>
            <person name="Pati A."/>
            <person name="Chen A."/>
            <person name="Palaniappan K."/>
            <person name="Land M."/>
            <person name="Hauser L."/>
            <person name="Chang Y.J."/>
            <person name="Jeffries C.D."/>
            <person name="Tindall B.J."/>
            <person name="Rohde M."/>
            <person name="Goker M."/>
            <person name="Woyke T."/>
            <person name="Bristow J."/>
            <person name="Eisen J.A."/>
            <person name="Markowitz V."/>
            <person name="Hugenholtz P."/>
            <person name="Kyrpides N.C."/>
            <person name="Klenk H.P."/>
            <person name="Lapidus A."/>
        </authorList>
    </citation>
    <scope>NUCLEOTIDE SEQUENCE [LARGE SCALE GENOMIC DNA]</scope>
    <source>
        <strain evidence="8">ATCC 43296 / DSM 3776 / IFAM 1008 / 290</strain>
    </source>
</reference>
<dbReference type="SMART" id="SM00490">
    <property type="entry name" value="HELICc"/>
    <property type="match status" value="1"/>
</dbReference>
<dbReference type="InterPro" id="IPR001650">
    <property type="entry name" value="Helicase_C-like"/>
</dbReference>